<dbReference type="InterPro" id="IPR018905">
    <property type="entry name" value="A-galactase_NEW3"/>
</dbReference>
<dbReference type="InterPro" id="IPR013780">
    <property type="entry name" value="Glyco_hydro_b"/>
</dbReference>
<feature type="signal peptide" evidence="5">
    <location>
        <begin position="1"/>
        <end position="34"/>
    </location>
</feature>
<evidence type="ECO:0000259" key="6">
    <source>
        <dbReference type="Pfam" id="PF01055"/>
    </source>
</evidence>
<organism evidence="9 10">
    <name type="scientific">Wenjunlia vitaminophila</name>
    <name type="common">Streptomyces vitaminophilus</name>
    <dbReference type="NCBI Taxonomy" id="76728"/>
    <lineage>
        <taxon>Bacteria</taxon>
        <taxon>Bacillati</taxon>
        <taxon>Actinomycetota</taxon>
        <taxon>Actinomycetes</taxon>
        <taxon>Kitasatosporales</taxon>
        <taxon>Streptomycetaceae</taxon>
        <taxon>Wenjunlia</taxon>
    </lineage>
</organism>
<dbReference type="GO" id="GO:0005975">
    <property type="term" value="P:carbohydrate metabolic process"/>
    <property type="evidence" value="ECO:0007669"/>
    <property type="project" value="InterPro"/>
</dbReference>
<feature type="domain" description="Alpha-galactosidase NEW3" evidence="7">
    <location>
        <begin position="714"/>
        <end position="790"/>
    </location>
</feature>
<dbReference type="PANTHER" id="PTHR43053">
    <property type="entry name" value="GLYCOSIDASE FAMILY 31"/>
    <property type="match status" value="1"/>
</dbReference>
<evidence type="ECO:0000259" key="7">
    <source>
        <dbReference type="Pfam" id="PF10633"/>
    </source>
</evidence>
<dbReference type="InterPro" id="IPR017853">
    <property type="entry name" value="GH"/>
</dbReference>
<dbReference type="STRING" id="76728.AQ490_19665"/>
<dbReference type="InterPro" id="IPR000322">
    <property type="entry name" value="Glyco_hydro_31_TIM"/>
</dbReference>
<gene>
    <name evidence="9" type="ORF">AQ490_19665</name>
</gene>
<name>A0A0T6LUZ1_WENVI</name>
<dbReference type="EMBL" id="LLZU01000011">
    <property type="protein sequence ID" value="KRV49548.1"/>
    <property type="molecule type" value="Genomic_DNA"/>
</dbReference>
<comment type="similarity">
    <text evidence="1 4">Belongs to the glycosyl hydrolase 31 family.</text>
</comment>
<feature type="domain" description="Glycoside hydrolase family 31 TIM barrel" evidence="6">
    <location>
        <begin position="292"/>
        <end position="591"/>
    </location>
</feature>
<keyword evidence="5" id="KW-0732">Signal</keyword>
<reference evidence="9 10" key="1">
    <citation type="submission" date="2015-10" db="EMBL/GenBank/DDBJ databases">
        <title>Draft genome sequence of pyrrolomycin-producing Streptomyces vitaminophilus.</title>
        <authorList>
            <person name="Graham D.E."/>
            <person name="Mahan K.M."/>
            <person name="Klingeman D.M."/>
            <person name="Hettich R.L."/>
            <person name="Parry R.J."/>
        </authorList>
    </citation>
    <scope>NUCLEOTIDE SEQUENCE [LARGE SCALE GENOMIC DNA]</scope>
    <source>
        <strain evidence="9 10">ATCC 31673</strain>
    </source>
</reference>
<dbReference type="OrthoDB" id="176168at2"/>
<dbReference type="InterPro" id="IPR050985">
    <property type="entry name" value="Alpha-glycosidase_related"/>
</dbReference>
<dbReference type="CDD" id="cd06592">
    <property type="entry name" value="GH31_NET37"/>
    <property type="match status" value="1"/>
</dbReference>
<evidence type="ECO:0000256" key="1">
    <source>
        <dbReference type="ARBA" id="ARBA00007806"/>
    </source>
</evidence>
<dbReference type="Pfam" id="PF01055">
    <property type="entry name" value="Glyco_hydro_31_2nd"/>
    <property type="match status" value="1"/>
</dbReference>
<dbReference type="Gene3D" id="2.60.40.1180">
    <property type="entry name" value="Golgi alpha-mannosidase II"/>
    <property type="match status" value="1"/>
</dbReference>
<accession>A0A0T6LUZ1</accession>
<dbReference type="SUPFAM" id="SSF51445">
    <property type="entry name" value="(Trans)glycosidases"/>
    <property type="match status" value="1"/>
</dbReference>
<evidence type="ECO:0000256" key="4">
    <source>
        <dbReference type="RuleBase" id="RU361185"/>
    </source>
</evidence>
<dbReference type="Proteomes" id="UP000050867">
    <property type="component" value="Unassembled WGS sequence"/>
</dbReference>
<dbReference type="Pfam" id="PF10633">
    <property type="entry name" value="NPCBM_assoc"/>
    <property type="match status" value="1"/>
</dbReference>
<dbReference type="Gene3D" id="2.60.120.200">
    <property type="match status" value="1"/>
</dbReference>
<dbReference type="InterPro" id="IPR048395">
    <property type="entry name" value="Glyco_hydro_31_C"/>
</dbReference>
<evidence type="ECO:0000313" key="9">
    <source>
        <dbReference type="EMBL" id="KRV49548.1"/>
    </source>
</evidence>
<dbReference type="Gene3D" id="3.20.20.80">
    <property type="entry name" value="Glycosidases"/>
    <property type="match status" value="1"/>
</dbReference>
<dbReference type="PANTHER" id="PTHR43053:SF4">
    <property type="entry name" value="MYOGENESIS-REGULATING GLYCOSIDASE"/>
    <property type="match status" value="1"/>
</dbReference>
<keyword evidence="2 4" id="KW-0378">Hydrolase</keyword>
<protein>
    <submittedName>
        <fullName evidence="9">Glycoside hydrolase</fullName>
    </submittedName>
</protein>
<evidence type="ECO:0000259" key="8">
    <source>
        <dbReference type="Pfam" id="PF21365"/>
    </source>
</evidence>
<evidence type="ECO:0000313" key="10">
    <source>
        <dbReference type="Proteomes" id="UP000050867"/>
    </source>
</evidence>
<feature type="chain" id="PRO_5039075588" evidence="5">
    <location>
        <begin position="35"/>
        <end position="998"/>
    </location>
</feature>
<sequence>MRFPLRRRGAPLAAVLTLTLIPTTTTLLTSPAQAQASAGPRVTQGEDAVTVSVPAAGSSPGYTVEVATDALTVTTRRAGETVLETASGDTGGLRFKAGDRWHHATDVTDWSWEDGVLVLTADSTLADATVTARLTPRADRYQFQWDVEGGDPQELGLAYDLSSAGHWYGHGEAFTPRGGPGTDQPWPLETGEVADSAFGPASYHMVEPFWYTSSSVGLQVETGDTMDVGINRGRDGLGRFTVRSADEYRATVFVEATPLEVYRDYVGVVGKPRQSDATYEQYAKPLWNSWAQFYTNIDQQKLLTYAQQLKDNGLGGHTIQLDDKWESNYGNLTFDASTFPDPRAMSDRIHDMGFDLGLWVTLWINLDSANHEYAASHGYLLKDADDPNSACEVTWWNGQAGIIDLANPDARAWYVGKLKQLMADYRIDGLKFDTRFFDERCAPRDGLQQADYQKLGAELADEFNLQGAGIRTHWSDTAHQAGFVTRQVDKGTNWESLNASVSQNLAISTVGYPFVESDMIGGSGSHPAPTKEVLVRWAQSASLMPLMYSSTSPVETYDVTTGKKVVYDEETIALYRDAINTHERLAPYIWDQVQATLRTGDPIMRPLFFDFPRDERSYTVDDEWMLGPAVLAAPNLTDRATRDVHLPPGTWRDVNRGRTIHGPATLRGYSAPLGVTPAFVNLDADGAGKALRALSRDGVPAAGVQIAPDGVTTEPGVPVEVTTTVTNWGPKPLRDVRAALDVPAGWTAEAATGAKAASLGSGATLTTTWSVTPARDATWGNHDLVATASYDGGPAGVTDSTRIRVRATPGEVAAPYLTTSTTDAEFARSGEQFAIWAGGQDLSGWKDERGAIYLDGVTGEQATVRTTVVSQEGDTPVSKAGIAVANDLTAPEKGGYAILVMSRSWGLEFLTDSDGDGRLDTWAGGGASYHPAHLKLTRDGTTYTAYASEDGSTWKQVGVAQVPSATGVGDAGMVASAVNLNYPGARTEAIFKGFSVTP</sequence>
<proteinExistence type="inferred from homology"/>
<evidence type="ECO:0000256" key="5">
    <source>
        <dbReference type="SAM" id="SignalP"/>
    </source>
</evidence>
<dbReference type="SUPFAM" id="SSF51011">
    <property type="entry name" value="Glycosyl hydrolase domain"/>
    <property type="match status" value="1"/>
</dbReference>
<keyword evidence="3 4" id="KW-0326">Glycosidase</keyword>
<dbReference type="Pfam" id="PF21365">
    <property type="entry name" value="Glyco_hydro_31_3rd"/>
    <property type="match status" value="1"/>
</dbReference>
<keyword evidence="10" id="KW-1185">Reference proteome</keyword>
<feature type="domain" description="Glycosyl hydrolase family 31 C-terminal" evidence="8">
    <location>
        <begin position="600"/>
        <end position="680"/>
    </location>
</feature>
<dbReference type="eggNOG" id="COG1501">
    <property type="taxonomic scope" value="Bacteria"/>
</dbReference>
<evidence type="ECO:0000256" key="2">
    <source>
        <dbReference type="ARBA" id="ARBA00022801"/>
    </source>
</evidence>
<comment type="caution">
    <text evidence="9">The sequence shown here is derived from an EMBL/GenBank/DDBJ whole genome shotgun (WGS) entry which is preliminary data.</text>
</comment>
<evidence type="ECO:0000256" key="3">
    <source>
        <dbReference type="ARBA" id="ARBA00023295"/>
    </source>
</evidence>
<dbReference type="AlphaFoldDB" id="A0A0T6LUZ1"/>
<dbReference type="RefSeq" id="WP_018383090.1">
    <property type="nucleotide sequence ID" value="NZ_LLZU01000011.1"/>
</dbReference>
<dbReference type="GO" id="GO:0004553">
    <property type="term" value="F:hydrolase activity, hydrolyzing O-glycosyl compounds"/>
    <property type="evidence" value="ECO:0007669"/>
    <property type="project" value="InterPro"/>
</dbReference>